<keyword evidence="2" id="KW-0479">Metal-binding</keyword>
<accession>A0A5B7J428</accession>
<comment type="subcellular location">
    <subcellularLocation>
        <location evidence="1">Endomembrane system</location>
        <topology evidence="1">Multi-pass membrane protein</topology>
    </subcellularLocation>
</comment>
<keyword evidence="3" id="KW-0460">Magnesium</keyword>
<dbReference type="Pfam" id="PF00689">
    <property type="entry name" value="Cation_ATPase_C"/>
    <property type="match status" value="1"/>
</dbReference>
<dbReference type="Gene3D" id="1.20.1110.10">
    <property type="entry name" value="Calcium-transporting ATPase, transmembrane domain"/>
    <property type="match status" value="1"/>
</dbReference>
<evidence type="ECO:0000313" key="5">
    <source>
        <dbReference type="EMBL" id="MPC91500.1"/>
    </source>
</evidence>
<dbReference type="PANTHER" id="PTHR24093">
    <property type="entry name" value="CATION TRANSPORTING ATPASE"/>
    <property type="match status" value="1"/>
</dbReference>
<dbReference type="GO" id="GO:0005388">
    <property type="term" value="F:P-type calcium transporter activity"/>
    <property type="evidence" value="ECO:0007669"/>
    <property type="project" value="TreeGrafter"/>
</dbReference>
<evidence type="ECO:0000256" key="3">
    <source>
        <dbReference type="ARBA" id="ARBA00022842"/>
    </source>
</evidence>
<keyword evidence="6" id="KW-1185">Reference proteome</keyword>
<dbReference type="GO" id="GO:0005886">
    <property type="term" value="C:plasma membrane"/>
    <property type="evidence" value="ECO:0007669"/>
    <property type="project" value="TreeGrafter"/>
</dbReference>
<dbReference type="PANTHER" id="PTHR24093:SF369">
    <property type="entry name" value="CALCIUM-TRANSPORTING ATPASE"/>
    <property type="match status" value="1"/>
</dbReference>
<reference evidence="5 6" key="1">
    <citation type="submission" date="2019-05" db="EMBL/GenBank/DDBJ databases">
        <title>Another draft genome of Portunus trituberculatus and its Hox gene families provides insights of decapod evolution.</title>
        <authorList>
            <person name="Jeong J.-H."/>
            <person name="Song I."/>
            <person name="Kim S."/>
            <person name="Choi T."/>
            <person name="Kim D."/>
            <person name="Ryu S."/>
            <person name="Kim W."/>
        </authorList>
    </citation>
    <scope>NUCLEOTIDE SEQUENCE [LARGE SCALE GENOMIC DNA]</scope>
    <source>
        <tissue evidence="5">Muscle</tissue>
    </source>
</reference>
<dbReference type="GO" id="GO:0012505">
    <property type="term" value="C:endomembrane system"/>
    <property type="evidence" value="ECO:0007669"/>
    <property type="project" value="UniProtKB-SubCell"/>
</dbReference>
<dbReference type="GO" id="GO:0051480">
    <property type="term" value="P:regulation of cytosolic calcium ion concentration"/>
    <property type="evidence" value="ECO:0007669"/>
    <property type="project" value="TreeGrafter"/>
</dbReference>
<dbReference type="AlphaFoldDB" id="A0A5B7J428"/>
<comment type="caution">
    <text evidence="5">The sequence shown here is derived from an EMBL/GenBank/DDBJ whole genome shotgun (WGS) entry which is preliminary data.</text>
</comment>
<gene>
    <name evidence="5" type="primary">atp2b2</name>
    <name evidence="5" type="ORF">E2C01_086539</name>
</gene>
<dbReference type="InterPro" id="IPR006068">
    <property type="entry name" value="ATPase_P-typ_cation-transptr_C"/>
</dbReference>
<dbReference type="EMBL" id="VSRR010087961">
    <property type="protein sequence ID" value="MPC91500.1"/>
    <property type="molecule type" value="Genomic_DNA"/>
</dbReference>
<protein>
    <submittedName>
        <fullName evidence="5">Plasma membrane calcium-transporting ATPase 2</fullName>
    </submittedName>
</protein>
<dbReference type="Proteomes" id="UP000324222">
    <property type="component" value="Unassembled WGS sequence"/>
</dbReference>
<dbReference type="SUPFAM" id="SSF81665">
    <property type="entry name" value="Calcium ATPase, transmembrane domain M"/>
    <property type="match status" value="1"/>
</dbReference>
<sequence length="86" mass="9731">MLDIDDGLYRERGEPPSQHFTLIFNTFVMMTLFNEVNARKIHGEHNIFEGITGNPLFYCIWVVTFVAQVGGGGEAVVAARKFVFCF</sequence>
<dbReference type="OrthoDB" id="116380at2759"/>
<evidence type="ECO:0000256" key="2">
    <source>
        <dbReference type="ARBA" id="ARBA00022723"/>
    </source>
</evidence>
<dbReference type="GO" id="GO:0046872">
    <property type="term" value="F:metal ion binding"/>
    <property type="evidence" value="ECO:0007669"/>
    <property type="project" value="UniProtKB-KW"/>
</dbReference>
<evidence type="ECO:0000256" key="1">
    <source>
        <dbReference type="ARBA" id="ARBA00004127"/>
    </source>
</evidence>
<name>A0A5B7J428_PORTR</name>
<dbReference type="InterPro" id="IPR023298">
    <property type="entry name" value="ATPase_P-typ_TM_dom_sf"/>
</dbReference>
<proteinExistence type="predicted"/>
<evidence type="ECO:0000313" key="6">
    <source>
        <dbReference type="Proteomes" id="UP000324222"/>
    </source>
</evidence>
<organism evidence="5 6">
    <name type="scientific">Portunus trituberculatus</name>
    <name type="common">Swimming crab</name>
    <name type="synonym">Neptunus trituberculatus</name>
    <dbReference type="NCBI Taxonomy" id="210409"/>
    <lineage>
        <taxon>Eukaryota</taxon>
        <taxon>Metazoa</taxon>
        <taxon>Ecdysozoa</taxon>
        <taxon>Arthropoda</taxon>
        <taxon>Crustacea</taxon>
        <taxon>Multicrustacea</taxon>
        <taxon>Malacostraca</taxon>
        <taxon>Eumalacostraca</taxon>
        <taxon>Eucarida</taxon>
        <taxon>Decapoda</taxon>
        <taxon>Pleocyemata</taxon>
        <taxon>Brachyura</taxon>
        <taxon>Eubrachyura</taxon>
        <taxon>Portunoidea</taxon>
        <taxon>Portunidae</taxon>
        <taxon>Portuninae</taxon>
        <taxon>Portunus</taxon>
    </lineage>
</organism>
<evidence type="ECO:0000259" key="4">
    <source>
        <dbReference type="Pfam" id="PF00689"/>
    </source>
</evidence>
<feature type="domain" description="Cation-transporting P-type ATPase C-terminal" evidence="4">
    <location>
        <begin position="12"/>
        <end position="69"/>
    </location>
</feature>